<feature type="compositionally biased region" description="Basic and acidic residues" evidence="8">
    <location>
        <begin position="166"/>
        <end position="177"/>
    </location>
</feature>
<dbReference type="InterPro" id="IPR050786">
    <property type="entry name" value="EFG1_rRNA-proc"/>
</dbReference>
<comment type="subcellular location">
    <subcellularLocation>
        <location evidence="1">Nucleus</location>
        <location evidence="1">Nucleolus</location>
    </subcellularLocation>
</comment>
<feature type="compositionally biased region" description="Acidic residues" evidence="8">
    <location>
        <begin position="178"/>
        <end position="189"/>
    </location>
</feature>
<dbReference type="VEuPathDB" id="FungiDB:TAPDE_000288"/>
<dbReference type="PANTHER" id="PTHR33911:SF1">
    <property type="entry name" value="RRNA-PROCESSING PROTEIN EFG1"/>
    <property type="match status" value="1"/>
</dbReference>
<evidence type="ECO:0000256" key="1">
    <source>
        <dbReference type="ARBA" id="ARBA00004604"/>
    </source>
</evidence>
<protein>
    <recommendedName>
        <fullName evidence="3">rRNA-processing protein EFG1</fullName>
    </recommendedName>
    <alternativeName>
        <fullName evidence="4">rRNA-processing protein efg1</fullName>
    </alternativeName>
</protein>
<feature type="region of interest" description="Disordered" evidence="8">
    <location>
        <begin position="27"/>
        <end position="49"/>
    </location>
</feature>
<dbReference type="Proteomes" id="UP000013776">
    <property type="component" value="Unassembled WGS sequence"/>
</dbReference>
<proteinExistence type="inferred from homology"/>
<evidence type="ECO:0000256" key="7">
    <source>
        <dbReference type="ARBA" id="ARBA00023242"/>
    </source>
</evidence>
<dbReference type="AlphaFoldDB" id="R4XPI7"/>
<organism evidence="9 10">
    <name type="scientific">Taphrina deformans (strain PYCC 5710 / ATCC 11124 / CBS 356.35 / IMI 108563 / JCM 9778 / NBRC 8474)</name>
    <name type="common">Peach leaf curl fungus</name>
    <name type="synonym">Lalaria deformans</name>
    <dbReference type="NCBI Taxonomy" id="1097556"/>
    <lineage>
        <taxon>Eukaryota</taxon>
        <taxon>Fungi</taxon>
        <taxon>Dikarya</taxon>
        <taxon>Ascomycota</taxon>
        <taxon>Taphrinomycotina</taxon>
        <taxon>Taphrinomycetes</taxon>
        <taxon>Taphrinales</taxon>
        <taxon>Taphrinaceae</taxon>
        <taxon>Taphrina</taxon>
    </lineage>
</organism>
<evidence type="ECO:0000313" key="10">
    <source>
        <dbReference type="Proteomes" id="UP000013776"/>
    </source>
</evidence>
<dbReference type="PANTHER" id="PTHR33911">
    <property type="entry name" value="RRNA-PROCESSING PROTEIN EFG1"/>
    <property type="match status" value="1"/>
</dbReference>
<evidence type="ECO:0000256" key="3">
    <source>
        <dbReference type="ARBA" id="ARBA00018689"/>
    </source>
</evidence>
<dbReference type="GO" id="GO:0000462">
    <property type="term" value="P:maturation of SSU-rRNA from tricistronic rRNA transcript (SSU-rRNA, 5.8S rRNA, LSU-rRNA)"/>
    <property type="evidence" value="ECO:0007669"/>
    <property type="project" value="TreeGrafter"/>
</dbReference>
<keyword evidence="7" id="KW-0539">Nucleus</keyword>
<keyword evidence="10" id="KW-1185">Reference proteome</keyword>
<evidence type="ECO:0000313" key="9">
    <source>
        <dbReference type="EMBL" id="CCG85131.1"/>
    </source>
</evidence>
<keyword evidence="5" id="KW-0698">rRNA processing</keyword>
<dbReference type="GO" id="GO:0005730">
    <property type="term" value="C:nucleolus"/>
    <property type="evidence" value="ECO:0007669"/>
    <property type="project" value="UniProtKB-SubCell"/>
</dbReference>
<accession>R4XPI7</accession>
<keyword evidence="6" id="KW-0175">Coiled coil</keyword>
<evidence type="ECO:0000256" key="6">
    <source>
        <dbReference type="ARBA" id="ARBA00023054"/>
    </source>
</evidence>
<dbReference type="STRING" id="1097556.R4XPI7"/>
<evidence type="ECO:0000256" key="8">
    <source>
        <dbReference type="SAM" id="MobiDB-lite"/>
    </source>
</evidence>
<evidence type="ECO:0000256" key="4">
    <source>
        <dbReference type="ARBA" id="ARBA00019827"/>
    </source>
</evidence>
<evidence type="ECO:0000256" key="2">
    <source>
        <dbReference type="ARBA" id="ARBA00006916"/>
    </source>
</evidence>
<comment type="caution">
    <text evidence="9">The sequence shown here is derived from an EMBL/GenBank/DDBJ whole genome shotgun (WGS) entry which is preliminary data.</text>
</comment>
<dbReference type="InterPro" id="IPR019310">
    <property type="entry name" value="Efg1"/>
</dbReference>
<dbReference type="eggNOG" id="KOG4484">
    <property type="taxonomic scope" value="Eukaryota"/>
</dbReference>
<evidence type="ECO:0000256" key="5">
    <source>
        <dbReference type="ARBA" id="ARBA00022552"/>
    </source>
</evidence>
<sequence length="189" mass="22047">MPKDSLSKRIRDLTRLLALDTLPETTRQEKERALTSLQAEKKASKQTHEIQSMTQRYKMVKFVEHQKAVRNLAKAKKAVTKVGGEDGTALAQAKEEVRRRKVDLVYIENFPVLEKYISLYKDVEGSERVKQRRTEIWTMAARGELKKGMLTTDDGSRERLNKKIVTEETMKEKQDKLEQEEEEVDDFFE</sequence>
<reference evidence="9 10" key="1">
    <citation type="journal article" date="2013" name="MBio">
        <title>Genome sequencing of the plant pathogen Taphrina deformans, the causal agent of peach leaf curl.</title>
        <authorList>
            <person name="Cisse O.H."/>
            <person name="Almeida J.M.G.C.F."/>
            <person name="Fonseca A."/>
            <person name="Kumar A.A."/>
            <person name="Salojaervi J."/>
            <person name="Overmyer K."/>
            <person name="Hauser P.M."/>
            <person name="Pagni M."/>
        </authorList>
    </citation>
    <scope>NUCLEOTIDE SEQUENCE [LARGE SCALE GENOMIC DNA]</scope>
    <source>
        <strain evidence="10">PYCC 5710 / ATCC 11124 / CBS 356.35 / IMI 108563 / JCM 9778 / NBRC 8474</strain>
    </source>
</reference>
<name>R4XPI7_TAPDE</name>
<comment type="similarity">
    <text evidence="2">Belongs to the EFG1 family.</text>
</comment>
<dbReference type="GO" id="GO:0030688">
    <property type="term" value="C:preribosome, small subunit precursor"/>
    <property type="evidence" value="ECO:0007669"/>
    <property type="project" value="TreeGrafter"/>
</dbReference>
<feature type="region of interest" description="Disordered" evidence="8">
    <location>
        <begin position="166"/>
        <end position="189"/>
    </location>
</feature>
<dbReference type="OrthoDB" id="47732at2759"/>
<dbReference type="Pfam" id="PF10153">
    <property type="entry name" value="Efg1"/>
    <property type="match status" value="1"/>
</dbReference>
<dbReference type="EMBL" id="CAHR02000006">
    <property type="protein sequence ID" value="CCG85131.1"/>
    <property type="molecule type" value="Genomic_DNA"/>
</dbReference>
<feature type="compositionally biased region" description="Basic and acidic residues" evidence="8">
    <location>
        <begin position="27"/>
        <end position="48"/>
    </location>
</feature>
<gene>
    <name evidence="9" type="ORF">TAPDE_000288</name>
</gene>